<dbReference type="InterPro" id="IPR010730">
    <property type="entry name" value="HET"/>
</dbReference>
<dbReference type="InterPro" id="IPR052895">
    <property type="entry name" value="HetReg/Transcr_Mod"/>
</dbReference>
<keyword evidence="3" id="KW-1185">Reference proteome</keyword>
<dbReference type="PANTHER" id="PTHR24148">
    <property type="entry name" value="ANKYRIN REPEAT DOMAIN-CONTAINING PROTEIN 39 HOMOLOG-RELATED"/>
    <property type="match status" value="1"/>
</dbReference>
<reference evidence="2" key="1">
    <citation type="journal article" date="2020" name="Stud. Mycol.">
        <title>101 Dothideomycetes genomes: a test case for predicting lifestyles and emergence of pathogens.</title>
        <authorList>
            <person name="Haridas S."/>
            <person name="Albert R."/>
            <person name="Binder M."/>
            <person name="Bloem J."/>
            <person name="Labutti K."/>
            <person name="Salamov A."/>
            <person name="Andreopoulos B."/>
            <person name="Baker S."/>
            <person name="Barry K."/>
            <person name="Bills G."/>
            <person name="Bluhm B."/>
            <person name="Cannon C."/>
            <person name="Castanera R."/>
            <person name="Culley D."/>
            <person name="Daum C."/>
            <person name="Ezra D."/>
            <person name="Gonzalez J."/>
            <person name="Henrissat B."/>
            <person name="Kuo A."/>
            <person name="Liang C."/>
            <person name="Lipzen A."/>
            <person name="Lutzoni F."/>
            <person name="Magnuson J."/>
            <person name="Mondo S."/>
            <person name="Nolan M."/>
            <person name="Ohm R."/>
            <person name="Pangilinan J."/>
            <person name="Park H.-J."/>
            <person name="Ramirez L."/>
            <person name="Alfaro M."/>
            <person name="Sun H."/>
            <person name="Tritt A."/>
            <person name="Yoshinaga Y."/>
            <person name="Zwiers L.-H."/>
            <person name="Turgeon B."/>
            <person name="Goodwin S."/>
            <person name="Spatafora J."/>
            <person name="Crous P."/>
            <person name="Grigoriev I."/>
        </authorList>
    </citation>
    <scope>NUCLEOTIDE SEQUENCE</scope>
    <source>
        <strain evidence="2">CBS 115976</strain>
    </source>
</reference>
<organism evidence="2 3">
    <name type="scientific">Microthyrium microscopicum</name>
    <dbReference type="NCBI Taxonomy" id="703497"/>
    <lineage>
        <taxon>Eukaryota</taxon>
        <taxon>Fungi</taxon>
        <taxon>Dikarya</taxon>
        <taxon>Ascomycota</taxon>
        <taxon>Pezizomycotina</taxon>
        <taxon>Dothideomycetes</taxon>
        <taxon>Dothideomycetes incertae sedis</taxon>
        <taxon>Microthyriales</taxon>
        <taxon>Microthyriaceae</taxon>
        <taxon>Microthyrium</taxon>
    </lineage>
</organism>
<name>A0A6A6UDN5_9PEZI</name>
<evidence type="ECO:0000313" key="3">
    <source>
        <dbReference type="Proteomes" id="UP000799302"/>
    </source>
</evidence>
<dbReference type="EMBL" id="MU004235">
    <property type="protein sequence ID" value="KAF2669567.1"/>
    <property type="molecule type" value="Genomic_DNA"/>
</dbReference>
<dbReference type="PANTHER" id="PTHR24148:SF64">
    <property type="entry name" value="HETEROKARYON INCOMPATIBILITY DOMAIN-CONTAINING PROTEIN"/>
    <property type="match status" value="1"/>
</dbReference>
<evidence type="ECO:0000313" key="2">
    <source>
        <dbReference type="EMBL" id="KAF2669567.1"/>
    </source>
</evidence>
<dbReference type="Proteomes" id="UP000799302">
    <property type="component" value="Unassembled WGS sequence"/>
</dbReference>
<sequence>MPETRICNNFFSNPSRKPKIFDSYPHYEPLRTGQIRLIRVQPGAKDCPIQCSLLVCNLEDARNEYDALSYVWGSTKTRNLETVDIDGVRVRVTTSLFRALQQLRTRQVAPYDIWADAISINQCSVEEKSVQVLAMPEIYSYARTVQIWLGSVSFWHSFSTAEEIADLNILMGVKDNGEEIAISKWIEGNLRFGFQPDRFDPSSDDTHTVGHLLRSSWFKRSWTIQEAALAQSVTINVGSSTLSWMEKDTFRFLKRLKYLEVHPRWRDVPDETRVDLTPLREVLELTVRRLSRQGKYGLNLLGDKEDLLDTVHRMRDREAGDPRDRIYSVMALADDARGFPVDYSLSVKETYEKLYEYTREQHLARW</sequence>
<dbReference type="AlphaFoldDB" id="A0A6A6UDN5"/>
<feature type="domain" description="Heterokaryon incompatibility" evidence="1">
    <location>
        <begin position="65"/>
        <end position="226"/>
    </location>
</feature>
<protein>
    <recommendedName>
        <fullName evidence="1">Heterokaryon incompatibility domain-containing protein</fullName>
    </recommendedName>
</protein>
<dbReference type="Pfam" id="PF06985">
    <property type="entry name" value="HET"/>
    <property type="match status" value="1"/>
</dbReference>
<dbReference type="OrthoDB" id="2157530at2759"/>
<gene>
    <name evidence="2" type="ORF">BT63DRAFT_425265</name>
</gene>
<proteinExistence type="predicted"/>
<accession>A0A6A6UDN5</accession>
<evidence type="ECO:0000259" key="1">
    <source>
        <dbReference type="Pfam" id="PF06985"/>
    </source>
</evidence>